<dbReference type="InterPro" id="IPR017008">
    <property type="entry name" value="UCP032817-like"/>
</dbReference>
<keyword evidence="2" id="KW-0812">Transmembrane</keyword>
<dbReference type="Proteomes" id="UP000267464">
    <property type="component" value="Unassembled WGS sequence"/>
</dbReference>
<keyword evidence="2" id="KW-1133">Transmembrane helix</keyword>
<reference evidence="3 4" key="2">
    <citation type="submission" date="2018-12" db="EMBL/GenBank/DDBJ databases">
        <title>Rhizobacter gummiphilus sp. nov., a rubber-degrading bacterium isolated from the soil of a botanical garden in Japan.</title>
        <authorList>
            <person name="Shunsuke S.S."/>
        </authorList>
    </citation>
    <scope>NUCLEOTIDE SEQUENCE [LARGE SCALE GENOMIC DNA]</scope>
    <source>
        <strain evidence="3 4">S-16</strain>
    </source>
</reference>
<dbReference type="RefSeq" id="WP_124538730.1">
    <property type="nucleotide sequence ID" value="NZ_QUSW01000001.1"/>
</dbReference>
<dbReference type="OrthoDB" id="278697at2"/>
<keyword evidence="4" id="KW-1185">Reference proteome</keyword>
<gene>
    <name evidence="3" type="ORF">DZC73_03160</name>
</gene>
<evidence type="ECO:0000313" key="4">
    <source>
        <dbReference type="Proteomes" id="UP000267464"/>
    </source>
</evidence>
<feature type="transmembrane region" description="Helical" evidence="2">
    <location>
        <begin position="32"/>
        <end position="53"/>
    </location>
</feature>
<dbReference type="EMBL" id="QUSW01000001">
    <property type="protein sequence ID" value="RQP26059.1"/>
    <property type="molecule type" value="Genomic_DNA"/>
</dbReference>
<proteinExistence type="predicted"/>
<keyword evidence="2" id="KW-0472">Membrane</keyword>
<evidence type="ECO:0000256" key="2">
    <source>
        <dbReference type="SAM" id="Phobius"/>
    </source>
</evidence>
<protein>
    <submittedName>
        <fullName evidence="3">Uncharacterized protein</fullName>
    </submittedName>
</protein>
<sequence>MNASLGRQVLVFIPLLVIALVLAVVSGASPKLIPIICVGGLVALAGFNIYGVWWRSKRRRMVLDHPFPSFLRKKLRAQYPTLTERQVDDVERGLRQFFVANAQSGGRFVAMPSKVVDALWHEFILHTRGYQDFCKRVFGRMLHHTPTEAMPPESLRRGDNFSGLRRAWYWSCKDEGINPRKPNKLPLLFALDTMLAIPGGYKYVPDCTLLGADRGDTHCAVGFACGSSCGSSSGTSDAGVSCGSGDGGDGGGGDGGGDGGGCGGGCGGGGD</sequence>
<organism evidence="3 4">
    <name type="scientific">Piscinibacter terrae</name>
    <dbReference type="NCBI Taxonomy" id="2496871"/>
    <lineage>
        <taxon>Bacteria</taxon>
        <taxon>Pseudomonadati</taxon>
        <taxon>Pseudomonadota</taxon>
        <taxon>Betaproteobacteria</taxon>
        <taxon>Burkholderiales</taxon>
        <taxon>Sphaerotilaceae</taxon>
        <taxon>Piscinibacter</taxon>
    </lineage>
</organism>
<feature type="region of interest" description="Disordered" evidence="1">
    <location>
        <begin position="244"/>
        <end position="271"/>
    </location>
</feature>
<dbReference type="PIRSF" id="PIRSF032817">
    <property type="entry name" value="UCP032817"/>
    <property type="match status" value="1"/>
</dbReference>
<comment type="caution">
    <text evidence="3">The sequence shown here is derived from an EMBL/GenBank/DDBJ whole genome shotgun (WGS) entry which is preliminary data.</text>
</comment>
<feature type="transmembrane region" description="Helical" evidence="2">
    <location>
        <begin position="9"/>
        <end position="26"/>
    </location>
</feature>
<evidence type="ECO:0000313" key="3">
    <source>
        <dbReference type="EMBL" id="RQP26059.1"/>
    </source>
</evidence>
<dbReference type="AlphaFoldDB" id="A0A3N7JZ53"/>
<evidence type="ECO:0000256" key="1">
    <source>
        <dbReference type="SAM" id="MobiDB-lite"/>
    </source>
</evidence>
<name>A0A3N7JZ53_9BURK</name>
<reference evidence="3 4" key="1">
    <citation type="submission" date="2018-08" db="EMBL/GenBank/DDBJ databases">
        <authorList>
            <person name="Khan S.A."/>
            <person name="Jeon C.O."/>
            <person name="Chun B.H."/>
            <person name="Jeong S.E."/>
        </authorList>
    </citation>
    <scope>NUCLEOTIDE SEQUENCE [LARGE SCALE GENOMIC DNA]</scope>
    <source>
        <strain evidence="3 4">S-16</strain>
    </source>
</reference>
<accession>A0A3N7JZ53</accession>